<organism evidence="1 2">
    <name type="scientific">Moraxella bovis</name>
    <dbReference type="NCBI Taxonomy" id="476"/>
    <lineage>
        <taxon>Bacteria</taxon>
        <taxon>Pseudomonadati</taxon>
        <taxon>Pseudomonadota</taxon>
        <taxon>Gammaproteobacteria</taxon>
        <taxon>Moraxellales</taxon>
        <taxon>Moraxellaceae</taxon>
        <taxon>Moraxella</taxon>
    </lineage>
</organism>
<keyword evidence="1" id="KW-0614">Plasmid</keyword>
<keyword evidence="2" id="KW-1185">Reference proteome</keyword>
<dbReference type="GeneID" id="77190061"/>
<evidence type="ECO:0000313" key="1">
    <source>
        <dbReference type="EMBL" id="UZA04867.1"/>
    </source>
</evidence>
<dbReference type="NCBIfam" id="NF033894">
    <property type="entry name" value="Eex_IncN"/>
    <property type="match status" value="1"/>
</dbReference>
<accession>A0ABY6MBE5</accession>
<dbReference type="PROSITE" id="PS51257">
    <property type="entry name" value="PROKAR_LIPOPROTEIN"/>
    <property type="match status" value="1"/>
</dbReference>
<gene>
    <name evidence="1" type="ORF">LP092_15750</name>
</gene>
<dbReference type="EMBL" id="CP087833">
    <property type="protein sequence ID" value="UZA04867.1"/>
    <property type="molecule type" value="Genomic_DNA"/>
</dbReference>
<keyword evidence="1" id="KW-0449">Lipoprotein</keyword>
<proteinExistence type="predicted"/>
<dbReference type="InterPro" id="IPR047937">
    <property type="entry name" value="Eex_IncN-like"/>
</dbReference>
<name>A0ABY6MBE5_MORBO</name>
<geneLocation type="plasmid" evidence="1 2">
    <name>unnamed3</name>
</geneLocation>
<evidence type="ECO:0000313" key="2">
    <source>
        <dbReference type="Proteomes" id="UP001163632"/>
    </source>
</evidence>
<dbReference type="Proteomes" id="UP001163632">
    <property type="component" value="Plasmid unnamed3"/>
</dbReference>
<sequence length="75" mass="8412">MKNFVFIFCAFVLVACGGSKEYTIEELYNDNALREKIIAECKEKSNAKEDVNCRNAVAAHKRHFSGSGGTAHNWQ</sequence>
<dbReference type="RefSeq" id="WP_264676384.1">
    <property type="nucleotide sequence ID" value="NZ_CP087767.1"/>
</dbReference>
<reference evidence="1" key="1">
    <citation type="journal article" date="2022" name="BMC Microbiol.">
        <title>Whole genome sequencing of Moraxella bovis strains from North America reveals two genotypes with different genetic determinants.</title>
        <authorList>
            <person name="Wynn E.L."/>
            <person name="Hille M.M."/>
            <person name="Loy J.D."/>
            <person name="Schuller G."/>
            <person name="Kuhn K.L."/>
            <person name="Dickey A.M."/>
            <person name="Bono J.L."/>
            <person name="Clawson M.L."/>
        </authorList>
    </citation>
    <scope>NUCLEOTIDE SEQUENCE</scope>
    <source>
        <strain evidence="1">SAM102599</strain>
    </source>
</reference>
<protein>
    <submittedName>
        <fullName evidence="1">EexN family lipoprotein</fullName>
    </submittedName>
</protein>